<dbReference type="Proteomes" id="UP000515240">
    <property type="component" value="Chromosome"/>
</dbReference>
<dbReference type="InterPro" id="IPR013324">
    <property type="entry name" value="RNA_pol_sigma_r3/r4-like"/>
</dbReference>
<dbReference type="SUPFAM" id="SSF88659">
    <property type="entry name" value="Sigma3 and sigma4 domains of RNA polymerase sigma factors"/>
    <property type="match status" value="1"/>
</dbReference>
<evidence type="ECO:0000313" key="8">
    <source>
        <dbReference type="Proteomes" id="UP000515240"/>
    </source>
</evidence>
<dbReference type="PANTHER" id="PTHR43133">
    <property type="entry name" value="RNA POLYMERASE ECF-TYPE SIGMA FACTO"/>
    <property type="match status" value="1"/>
</dbReference>
<keyword evidence="3" id="KW-0731">Sigma factor</keyword>
<dbReference type="InterPro" id="IPR014284">
    <property type="entry name" value="RNA_pol_sigma-70_dom"/>
</dbReference>
<dbReference type="RefSeq" id="WP_182326324.1">
    <property type="nucleotide sequence ID" value="NZ_CP058554.1"/>
</dbReference>
<gene>
    <name evidence="7" type="ORF">HS961_03085</name>
</gene>
<dbReference type="InterPro" id="IPR036388">
    <property type="entry name" value="WH-like_DNA-bd_sf"/>
</dbReference>
<dbReference type="PANTHER" id="PTHR43133:SF63">
    <property type="entry name" value="RNA POLYMERASE SIGMA FACTOR FECI-RELATED"/>
    <property type="match status" value="1"/>
</dbReference>
<dbReference type="AlphaFoldDB" id="A0A7G5ED20"/>
<organism evidence="7 8">
    <name type="scientific">Comamonas piscis</name>
    <dbReference type="NCBI Taxonomy" id="1562974"/>
    <lineage>
        <taxon>Bacteria</taxon>
        <taxon>Pseudomonadati</taxon>
        <taxon>Pseudomonadota</taxon>
        <taxon>Betaproteobacteria</taxon>
        <taxon>Burkholderiales</taxon>
        <taxon>Comamonadaceae</taxon>
        <taxon>Comamonas</taxon>
    </lineage>
</organism>
<dbReference type="GO" id="GO:0003677">
    <property type="term" value="F:DNA binding"/>
    <property type="evidence" value="ECO:0007669"/>
    <property type="project" value="InterPro"/>
</dbReference>
<protein>
    <submittedName>
        <fullName evidence="7">Sigma-70 family RNA polymerase sigma factor</fullName>
    </submittedName>
</protein>
<feature type="domain" description="RNA polymerase sigma factor 70 region 4 type 2" evidence="6">
    <location>
        <begin position="106"/>
        <end position="150"/>
    </location>
</feature>
<dbReference type="GO" id="GO:0016987">
    <property type="term" value="F:sigma factor activity"/>
    <property type="evidence" value="ECO:0007669"/>
    <property type="project" value="UniProtKB-KW"/>
</dbReference>
<dbReference type="Pfam" id="PF08281">
    <property type="entry name" value="Sigma70_r4_2"/>
    <property type="match status" value="1"/>
</dbReference>
<name>A0A7G5ED20_9BURK</name>
<sequence>MLERFYRELLNFLHRQVGDRDAAADLAQESYARVLAAQRAGPPVMDGRALLYRTARNLVIDQHRRAEVRRHDSLDEVAAADEPPAPQHLQPEEALVRQQTVHGYVQVIENLPPRCREAFVLHVIDGLPQAEIAARMGISVSMVEKHVVRGTLACKRHGQGPGA</sequence>
<comment type="similarity">
    <text evidence="1">Belongs to the sigma-70 factor family. ECF subfamily.</text>
</comment>
<dbReference type="InterPro" id="IPR039425">
    <property type="entry name" value="RNA_pol_sigma-70-like"/>
</dbReference>
<evidence type="ECO:0000256" key="4">
    <source>
        <dbReference type="ARBA" id="ARBA00023163"/>
    </source>
</evidence>
<accession>A0A7G5ED20</accession>
<dbReference type="KEGG" id="cpis:HS961_03085"/>
<dbReference type="InterPro" id="IPR013249">
    <property type="entry name" value="RNA_pol_sigma70_r4_t2"/>
</dbReference>
<keyword evidence="4" id="KW-0804">Transcription</keyword>
<evidence type="ECO:0000256" key="2">
    <source>
        <dbReference type="ARBA" id="ARBA00023015"/>
    </source>
</evidence>
<dbReference type="InterPro" id="IPR007627">
    <property type="entry name" value="RNA_pol_sigma70_r2"/>
</dbReference>
<dbReference type="InterPro" id="IPR013325">
    <property type="entry name" value="RNA_pol_sigma_r2"/>
</dbReference>
<keyword evidence="2" id="KW-0805">Transcription regulation</keyword>
<evidence type="ECO:0000259" key="6">
    <source>
        <dbReference type="Pfam" id="PF08281"/>
    </source>
</evidence>
<dbReference type="Gene3D" id="1.10.10.10">
    <property type="entry name" value="Winged helix-like DNA-binding domain superfamily/Winged helix DNA-binding domain"/>
    <property type="match status" value="1"/>
</dbReference>
<evidence type="ECO:0000313" key="7">
    <source>
        <dbReference type="EMBL" id="QMV71895.1"/>
    </source>
</evidence>
<dbReference type="GO" id="GO:0006352">
    <property type="term" value="P:DNA-templated transcription initiation"/>
    <property type="evidence" value="ECO:0007669"/>
    <property type="project" value="InterPro"/>
</dbReference>
<dbReference type="Gene3D" id="1.10.1740.10">
    <property type="match status" value="1"/>
</dbReference>
<proteinExistence type="inferred from homology"/>
<feature type="domain" description="RNA polymerase sigma-70 region 2" evidence="5">
    <location>
        <begin position="2"/>
        <end position="66"/>
    </location>
</feature>
<dbReference type="NCBIfam" id="TIGR02937">
    <property type="entry name" value="sigma70-ECF"/>
    <property type="match status" value="1"/>
</dbReference>
<evidence type="ECO:0000256" key="3">
    <source>
        <dbReference type="ARBA" id="ARBA00023082"/>
    </source>
</evidence>
<evidence type="ECO:0000256" key="1">
    <source>
        <dbReference type="ARBA" id="ARBA00010641"/>
    </source>
</evidence>
<dbReference type="SUPFAM" id="SSF88946">
    <property type="entry name" value="Sigma2 domain of RNA polymerase sigma factors"/>
    <property type="match status" value="1"/>
</dbReference>
<keyword evidence="8" id="KW-1185">Reference proteome</keyword>
<dbReference type="EMBL" id="CP058554">
    <property type="protein sequence ID" value="QMV71895.1"/>
    <property type="molecule type" value="Genomic_DNA"/>
</dbReference>
<evidence type="ECO:0000259" key="5">
    <source>
        <dbReference type="Pfam" id="PF04542"/>
    </source>
</evidence>
<dbReference type="Pfam" id="PF04542">
    <property type="entry name" value="Sigma70_r2"/>
    <property type="match status" value="1"/>
</dbReference>
<reference evidence="7 8" key="1">
    <citation type="journal article" date="2020" name="G3 (Bethesda)">
        <title>CeMbio - The Caenorhabditis elegans Microbiome Resource.</title>
        <authorList>
            <person name="Dirksen P."/>
            <person name="Assie A."/>
            <person name="Zimmermann J."/>
            <person name="Zhang F."/>
            <person name="Tietje A.M."/>
            <person name="Marsh S.A."/>
            <person name="Felix M.A."/>
            <person name="Shapira M."/>
            <person name="Kaleta C."/>
            <person name="Schulenburg H."/>
            <person name="Samuel B."/>
        </authorList>
    </citation>
    <scope>NUCLEOTIDE SEQUENCE [LARGE SCALE GENOMIC DNA]</scope>
    <source>
        <strain evidence="7 8">BIGb0172</strain>
    </source>
</reference>